<comment type="caution">
    <text evidence="1">The sequence shown here is derived from an EMBL/GenBank/DDBJ whole genome shotgun (WGS) entry which is preliminary data.</text>
</comment>
<evidence type="ECO:0000313" key="2">
    <source>
        <dbReference type="Proteomes" id="UP000265882"/>
    </source>
</evidence>
<dbReference type="AlphaFoldDB" id="A0A3A4P323"/>
<evidence type="ECO:0008006" key="3">
    <source>
        <dbReference type="Google" id="ProtNLM"/>
    </source>
</evidence>
<accession>A0A3A4P323</accession>
<dbReference type="EMBL" id="QZKU01000021">
    <property type="protein sequence ID" value="RJP25552.1"/>
    <property type="molecule type" value="Genomic_DNA"/>
</dbReference>
<dbReference type="Proteomes" id="UP000265882">
    <property type="component" value="Unassembled WGS sequence"/>
</dbReference>
<dbReference type="SUPFAM" id="SSF69304">
    <property type="entry name" value="Tricorn protease N-terminal domain"/>
    <property type="match status" value="1"/>
</dbReference>
<protein>
    <recommendedName>
        <fullName evidence="3">Dipeptidylpeptidase IV N-terminal domain-containing protein</fullName>
    </recommendedName>
</protein>
<gene>
    <name evidence="1" type="ORF">C4520_02265</name>
</gene>
<reference evidence="1 2" key="1">
    <citation type="journal article" date="2017" name="ISME J.">
        <title>Energy and carbon metabolisms in a deep terrestrial subsurface fluid microbial community.</title>
        <authorList>
            <person name="Momper L."/>
            <person name="Jungbluth S.P."/>
            <person name="Lee M.D."/>
            <person name="Amend J.P."/>
        </authorList>
    </citation>
    <scope>NUCLEOTIDE SEQUENCE [LARGE SCALE GENOMIC DNA]</scope>
    <source>
        <strain evidence="1">SURF_5</strain>
    </source>
</reference>
<dbReference type="InterPro" id="IPR011042">
    <property type="entry name" value="6-blade_b-propeller_TolB-like"/>
</dbReference>
<name>A0A3A4P323_ABYX5</name>
<evidence type="ECO:0000313" key="1">
    <source>
        <dbReference type="EMBL" id="RJP25552.1"/>
    </source>
</evidence>
<organism evidence="1 2">
    <name type="scientific">Abyssobacteria bacterium (strain SURF_5)</name>
    <dbReference type="NCBI Taxonomy" id="2093360"/>
    <lineage>
        <taxon>Bacteria</taxon>
        <taxon>Pseudomonadati</taxon>
        <taxon>Candidatus Hydrogenedentota</taxon>
        <taxon>Candidatus Abyssobacteria</taxon>
    </lineage>
</organism>
<dbReference type="Gene3D" id="2.120.10.30">
    <property type="entry name" value="TolB, C-terminal domain"/>
    <property type="match status" value="1"/>
</dbReference>
<sequence length="384" mass="44115">MKRWSLAVGICCFIAAAGIVVLRRNENPFVPSDKWRLSNEEYHGTVLFPVFSPDGEKLFFRVRNESGTFGTLDTYVYLLEEKTLRKLNLPETSGWIGCTPDSLHLFYTMARPHNRYFYDSYVYSVDSDSVVEKHKLMWGGWQRPYSPDGKWQLFANQMKEYLYMKLVGEPIWVQLPDILYKGIPYWSGDGKSILCVCSDKRKIVKYDIEGGFLSKLLEYDDFEVRPLLYPSPYANEAIVLTSRKLKEYFPVVLRKMDIDSGQITYSFDSALDPEGNAIGAVYFPPQKNRLYYSTNQYTVEGELKGEPPKTVILDTASGQTETLLSKEHVPRAYCSLRDAFAVTLRKDVKVLYLFDVKTRNLERIFPPATAAQSPKDRSRSGAFP</sequence>
<proteinExistence type="predicted"/>